<evidence type="ECO:0000313" key="1">
    <source>
        <dbReference type="EMBL" id="WTZ13258.1"/>
    </source>
</evidence>
<proteinExistence type="predicted"/>
<organism evidence="1">
    <name type="scientific">Streptomyces sp. NBC_01393</name>
    <dbReference type="NCBI Taxonomy" id="2903851"/>
    <lineage>
        <taxon>Bacteria</taxon>
        <taxon>Bacillati</taxon>
        <taxon>Actinomycetota</taxon>
        <taxon>Actinomycetes</taxon>
        <taxon>Kitasatosporales</taxon>
        <taxon>Streptomycetaceae</taxon>
        <taxon>Streptomyces</taxon>
    </lineage>
</organism>
<accession>A0AAU3IA54</accession>
<reference evidence="1" key="1">
    <citation type="submission" date="2022-10" db="EMBL/GenBank/DDBJ databases">
        <title>The complete genomes of actinobacterial strains from the NBC collection.</title>
        <authorList>
            <person name="Joergensen T.S."/>
            <person name="Alvarez Arevalo M."/>
            <person name="Sterndorff E.B."/>
            <person name="Faurdal D."/>
            <person name="Vuksanovic O."/>
            <person name="Mourched A.-S."/>
            <person name="Charusanti P."/>
            <person name="Shaw S."/>
            <person name="Blin K."/>
            <person name="Weber T."/>
        </authorList>
    </citation>
    <scope>NUCLEOTIDE SEQUENCE</scope>
    <source>
        <strain evidence="1">NBC_01393</strain>
    </source>
</reference>
<name>A0AAU3IA54_9ACTN</name>
<dbReference type="EMBL" id="CP109546">
    <property type="protein sequence ID" value="WTZ13258.1"/>
    <property type="molecule type" value="Genomic_DNA"/>
</dbReference>
<sequence length="65" mass="7496">MALTARNYENMARFYRRTMAALEQDNGLFMGEALTEEETQRIVIHLGSEAERYEETVLALNEQAV</sequence>
<dbReference type="AlphaFoldDB" id="A0AAU3IA54"/>
<gene>
    <name evidence="1" type="ORF">OG699_38005</name>
</gene>
<protein>
    <submittedName>
        <fullName evidence="1">Uncharacterized protein</fullName>
    </submittedName>
</protein>